<dbReference type="EMBL" id="AP018203">
    <property type="protein sequence ID" value="BAY53941.1"/>
    <property type="molecule type" value="Genomic_DNA"/>
</dbReference>
<evidence type="ECO:0000256" key="1">
    <source>
        <dbReference type="ARBA" id="ARBA00011073"/>
    </source>
</evidence>
<dbReference type="Proteomes" id="UP000217895">
    <property type="component" value="Chromosome"/>
</dbReference>
<dbReference type="InterPro" id="IPR000209">
    <property type="entry name" value="Peptidase_S8/S53_dom"/>
</dbReference>
<reference evidence="7 8" key="1">
    <citation type="submission" date="2017-06" db="EMBL/GenBank/DDBJ databases">
        <title>Genome sequencing of cyanobaciteial culture collection at National Institute for Environmental Studies (NIES).</title>
        <authorList>
            <person name="Hirose Y."/>
            <person name="Shimura Y."/>
            <person name="Fujisawa T."/>
            <person name="Nakamura Y."/>
            <person name="Kawachi M."/>
        </authorList>
    </citation>
    <scope>NUCLEOTIDE SEQUENCE [LARGE SCALE GENOMIC DNA]</scope>
    <source>
        <strain evidence="7 8">NIES-2135</strain>
    </source>
</reference>
<protein>
    <recommendedName>
        <fullName evidence="6">Peptidase S8/S53 domain-containing protein</fullName>
    </recommendedName>
</protein>
<evidence type="ECO:0000256" key="5">
    <source>
        <dbReference type="PROSITE-ProRule" id="PRU01240"/>
    </source>
</evidence>
<dbReference type="InterPro" id="IPR051048">
    <property type="entry name" value="Peptidase_S8/S53_subtilisin"/>
</dbReference>
<keyword evidence="3 5" id="KW-0378">Hydrolase</keyword>
<accession>A0A1Z4JB40</accession>
<keyword evidence="8" id="KW-1185">Reference proteome</keyword>
<gene>
    <name evidence="7" type="ORF">NIES2135_07540</name>
</gene>
<evidence type="ECO:0000256" key="2">
    <source>
        <dbReference type="ARBA" id="ARBA00022670"/>
    </source>
</evidence>
<feature type="active site" description="Charge relay system" evidence="5">
    <location>
        <position position="87"/>
    </location>
</feature>
<dbReference type="Pfam" id="PF00082">
    <property type="entry name" value="Peptidase_S8"/>
    <property type="match status" value="1"/>
</dbReference>
<evidence type="ECO:0000256" key="4">
    <source>
        <dbReference type="ARBA" id="ARBA00022825"/>
    </source>
</evidence>
<dbReference type="PROSITE" id="PS51892">
    <property type="entry name" value="SUBTILASE"/>
    <property type="match status" value="1"/>
</dbReference>
<dbReference type="InterPro" id="IPR015500">
    <property type="entry name" value="Peptidase_S8_subtilisin-rel"/>
</dbReference>
<comment type="similarity">
    <text evidence="1 5">Belongs to the peptidase S8 family.</text>
</comment>
<sequence>MGKWMSETRFALRSSEGSSQLNWALDRLQIETCWQRGLTGAGVRIGHLDTGVDSKHPMLCDRIATFAQFDPWGDRVPNAQPWDSGNHGTHTAGLLCGEAMPSAHGNVSGIAPQAKLCSGMVIEGGHPLVRVLAGLDWLLDQQIRVLCLSLGVPGYNPLFEIVLARLRQQGVLTVCPIGNQGRRIACSPANYPGVLAVGAINDQDQVPGFSGSGVAIVAPGVHLLSAQPDGNFASQTGTSMAAAIVAGVAALLFQAKPTATVEEVEQALLKSCTPLPHLPPQRVGHGLINPIAAVEYLLNGKECDLAPFPISEIPHRVDPRLLRQLDAANLEDLIAAIALVSGNREPILQRLHRPPIQLKWIPSANAIALMATPDVLYALLDEPEVYFLSSTTIDPFYLG</sequence>
<keyword evidence="2 5" id="KW-0645">Protease</keyword>
<dbReference type="InterPro" id="IPR036852">
    <property type="entry name" value="Peptidase_S8/S53_dom_sf"/>
</dbReference>
<evidence type="ECO:0000256" key="3">
    <source>
        <dbReference type="ARBA" id="ARBA00022801"/>
    </source>
</evidence>
<dbReference type="Gene3D" id="3.40.50.200">
    <property type="entry name" value="Peptidase S8/S53 domain"/>
    <property type="match status" value="1"/>
</dbReference>
<keyword evidence="4 5" id="KW-0720">Serine protease</keyword>
<evidence type="ECO:0000313" key="8">
    <source>
        <dbReference type="Proteomes" id="UP000217895"/>
    </source>
</evidence>
<dbReference type="PRINTS" id="PR00723">
    <property type="entry name" value="SUBTILISIN"/>
</dbReference>
<dbReference type="PANTHER" id="PTHR43399">
    <property type="entry name" value="SUBTILISIN-RELATED"/>
    <property type="match status" value="1"/>
</dbReference>
<name>A0A1Z4JB40_LEPBY</name>
<feature type="active site" description="Charge relay system" evidence="5">
    <location>
        <position position="49"/>
    </location>
</feature>
<dbReference type="SUPFAM" id="SSF52743">
    <property type="entry name" value="Subtilisin-like"/>
    <property type="match status" value="1"/>
</dbReference>
<feature type="active site" description="Charge relay system" evidence="5">
    <location>
        <position position="239"/>
    </location>
</feature>
<proteinExistence type="inferred from homology"/>
<organism evidence="7 8">
    <name type="scientific">Leptolyngbya boryana NIES-2135</name>
    <dbReference type="NCBI Taxonomy" id="1973484"/>
    <lineage>
        <taxon>Bacteria</taxon>
        <taxon>Bacillati</taxon>
        <taxon>Cyanobacteriota</taxon>
        <taxon>Cyanophyceae</taxon>
        <taxon>Leptolyngbyales</taxon>
        <taxon>Leptolyngbyaceae</taxon>
        <taxon>Leptolyngbya group</taxon>
        <taxon>Leptolyngbya</taxon>
    </lineage>
</organism>
<dbReference type="GO" id="GO:0004252">
    <property type="term" value="F:serine-type endopeptidase activity"/>
    <property type="evidence" value="ECO:0007669"/>
    <property type="project" value="UniProtKB-UniRule"/>
</dbReference>
<dbReference type="AlphaFoldDB" id="A0A1Z4JB40"/>
<evidence type="ECO:0000313" key="7">
    <source>
        <dbReference type="EMBL" id="BAY53941.1"/>
    </source>
</evidence>
<evidence type="ECO:0000259" key="6">
    <source>
        <dbReference type="Pfam" id="PF00082"/>
    </source>
</evidence>
<dbReference type="GO" id="GO:0006508">
    <property type="term" value="P:proteolysis"/>
    <property type="evidence" value="ECO:0007669"/>
    <property type="project" value="UniProtKB-KW"/>
</dbReference>
<feature type="domain" description="Peptidase S8/S53" evidence="6">
    <location>
        <begin position="40"/>
        <end position="286"/>
    </location>
</feature>
<dbReference type="PANTHER" id="PTHR43399:SF4">
    <property type="entry name" value="CELL WALL-ASSOCIATED PROTEASE"/>
    <property type="match status" value="1"/>
</dbReference>